<keyword evidence="1" id="KW-0472">Membrane</keyword>
<dbReference type="RefSeq" id="WP_261695812.1">
    <property type="nucleotide sequence ID" value="NZ_CP104694.1"/>
</dbReference>
<evidence type="ECO:0000313" key="3">
    <source>
        <dbReference type="Proteomes" id="UP001064632"/>
    </source>
</evidence>
<evidence type="ECO:0000256" key="1">
    <source>
        <dbReference type="SAM" id="Phobius"/>
    </source>
</evidence>
<dbReference type="Pfam" id="PF06127">
    <property type="entry name" value="Mpo1-like"/>
    <property type="match status" value="1"/>
</dbReference>
<keyword evidence="1" id="KW-1133">Transmembrane helix</keyword>
<reference evidence="2" key="1">
    <citation type="submission" date="2022-09" db="EMBL/GenBank/DDBJ databases">
        <title>Tahibacter sp. nov., isolated from a fresh water.</title>
        <authorList>
            <person name="Baek J.H."/>
            <person name="Lee J.K."/>
            <person name="Kim J.M."/>
            <person name="Jeon C.O."/>
        </authorList>
    </citation>
    <scope>NUCLEOTIDE SEQUENCE</scope>
    <source>
        <strain evidence="2">W38</strain>
    </source>
</reference>
<feature type="transmembrane region" description="Helical" evidence="1">
    <location>
        <begin position="59"/>
        <end position="77"/>
    </location>
</feature>
<proteinExistence type="predicted"/>
<dbReference type="EMBL" id="CP104694">
    <property type="protein sequence ID" value="UXI68853.1"/>
    <property type="molecule type" value="Genomic_DNA"/>
</dbReference>
<name>A0ABY6BFQ0_9GAMM</name>
<keyword evidence="3" id="KW-1185">Reference proteome</keyword>
<dbReference type="Proteomes" id="UP001064632">
    <property type="component" value="Chromosome"/>
</dbReference>
<accession>A0ABY6BFQ0</accession>
<feature type="transmembrane region" description="Helical" evidence="1">
    <location>
        <begin position="32"/>
        <end position="53"/>
    </location>
</feature>
<dbReference type="InterPro" id="IPR009305">
    <property type="entry name" value="Mpo1-like"/>
</dbReference>
<keyword evidence="1" id="KW-0812">Transmembrane</keyword>
<dbReference type="PANTHER" id="PTHR28026">
    <property type="entry name" value="DUF962 DOMAIN PROTEIN (AFU_ORTHOLOGUE AFUA_8G05310)"/>
    <property type="match status" value="1"/>
</dbReference>
<evidence type="ECO:0000313" key="2">
    <source>
        <dbReference type="EMBL" id="UXI68853.1"/>
    </source>
</evidence>
<sequence>MTDTAAASADSRREVDRWLGNYAEDHRDPTNILIHWVCVPLILWTVIAFLWIIPVPPALGRQGFWAAAGMFFAFAFYMRLSRVLALSMAAVFIAMALLTEGLYRVLGPQNLLYLAIGVFVVAWVAQFVGHKIEGKRPSFFTDLAYLLIGPAWITAKVLRRMGINY</sequence>
<gene>
    <name evidence="2" type="ORF">N4264_04130</name>
</gene>
<feature type="transmembrane region" description="Helical" evidence="1">
    <location>
        <begin position="84"/>
        <end position="105"/>
    </location>
</feature>
<feature type="transmembrane region" description="Helical" evidence="1">
    <location>
        <begin position="111"/>
        <end position="129"/>
    </location>
</feature>
<organism evidence="2 3">
    <name type="scientific">Tahibacter amnicola</name>
    <dbReference type="NCBI Taxonomy" id="2976241"/>
    <lineage>
        <taxon>Bacteria</taxon>
        <taxon>Pseudomonadati</taxon>
        <taxon>Pseudomonadota</taxon>
        <taxon>Gammaproteobacteria</taxon>
        <taxon>Lysobacterales</taxon>
        <taxon>Rhodanobacteraceae</taxon>
        <taxon>Tahibacter</taxon>
    </lineage>
</organism>
<protein>
    <submittedName>
        <fullName evidence="2">DUF962 domain-containing protein</fullName>
    </submittedName>
</protein>
<dbReference type="PANTHER" id="PTHR28026:SF9">
    <property type="entry name" value="2-HYDROXY-PALMITIC ACID DIOXYGENASE MPO1"/>
    <property type="match status" value="1"/>
</dbReference>